<organism evidence="10 11">
    <name type="scientific">Desulfobulbus propionicus (strain ATCC 33891 / DSM 2032 / VKM B-1956 / 1pr3)</name>
    <dbReference type="NCBI Taxonomy" id="577650"/>
    <lineage>
        <taxon>Bacteria</taxon>
        <taxon>Pseudomonadati</taxon>
        <taxon>Thermodesulfobacteriota</taxon>
        <taxon>Desulfobulbia</taxon>
        <taxon>Desulfobulbales</taxon>
        <taxon>Desulfobulbaceae</taxon>
        <taxon>Desulfobulbus</taxon>
    </lineage>
</organism>
<evidence type="ECO:0000259" key="9">
    <source>
        <dbReference type="Pfam" id="PF22692"/>
    </source>
</evidence>
<dbReference type="PANTHER" id="PTHR30435">
    <property type="entry name" value="FLAGELLAR PROTEIN"/>
    <property type="match status" value="1"/>
</dbReference>
<dbReference type="GO" id="GO:0005829">
    <property type="term" value="C:cytosol"/>
    <property type="evidence" value="ECO:0007669"/>
    <property type="project" value="TreeGrafter"/>
</dbReference>
<dbReference type="AlphaFoldDB" id="A0A7U4DPH5"/>
<dbReference type="SUPFAM" id="SSF117143">
    <property type="entry name" value="Flagellar hook protein flgE"/>
    <property type="match status" value="1"/>
</dbReference>
<dbReference type="InterPro" id="IPR019776">
    <property type="entry name" value="Flagellar_basal_body_rod_CS"/>
</dbReference>
<evidence type="ECO:0000256" key="5">
    <source>
        <dbReference type="RuleBase" id="RU362116"/>
    </source>
</evidence>
<feature type="domain" description="Flagellar basal body rod protein N-terminal" evidence="6">
    <location>
        <begin position="9"/>
        <end position="37"/>
    </location>
</feature>
<dbReference type="InterPro" id="IPR020013">
    <property type="entry name" value="Flagellar_FlgE/F/G"/>
</dbReference>
<dbReference type="KEGG" id="dpr:Despr_1849"/>
<name>A0A7U4DPH5_DESPD</name>
<dbReference type="GO" id="GO:0009424">
    <property type="term" value="C:bacterial-type flagellum hook"/>
    <property type="evidence" value="ECO:0007669"/>
    <property type="project" value="TreeGrafter"/>
</dbReference>
<dbReference type="InterPro" id="IPR001444">
    <property type="entry name" value="Flag_bb_rod_N"/>
</dbReference>
<accession>A0A7U4DPH5</accession>
<evidence type="ECO:0000313" key="10">
    <source>
        <dbReference type="EMBL" id="ADW17997.1"/>
    </source>
</evidence>
<dbReference type="GO" id="GO:0071978">
    <property type="term" value="P:bacterial-type flagellum-dependent swarming motility"/>
    <property type="evidence" value="ECO:0007669"/>
    <property type="project" value="TreeGrafter"/>
</dbReference>
<dbReference type="InterPro" id="IPR037058">
    <property type="entry name" value="Falgellar_hook_FlgE_sf"/>
</dbReference>
<dbReference type="Proteomes" id="UP000006365">
    <property type="component" value="Chromosome"/>
</dbReference>
<dbReference type="Gene3D" id="2.60.98.20">
    <property type="entry name" value="Flagellar hook protein FlgE"/>
    <property type="match status" value="1"/>
</dbReference>
<dbReference type="EMBL" id="CP002364">
    <property type="protein sequence ID" value="ADW17997.1"/>
    <property type="molecule type" value="Genomic_DNA"/>
</dbReference>
<dbReference type="RefSeq" id="WP_015724537.1">
    <property type="nucleotide sequence ID" value="NC_014972.1"/>
</dbReference>
<comment type="similarity">
    <text evidence="2 5">Belongs to the flagella basal body rod proteins family.</text>
</comment>
<proteinExistence type="inferred from homology"/>
<dbReference type="InterPro" id="IPR037925">
    <property type="entry name" value="FlgE/F/G-like"/>
</dbReference>
<reference evidence="10 11" key="1">
    <citation type="journal article" date="2011" name="Stand. Genomic Sci.">
        <title>Complete genome sequence of Desulfobulbus propionicus type strain (1pr3).</title>
        <authorList>
            <person name="Pagani I."/>
            <person name="Lapidus A."/>
            <person name="Nolan M."/>
            <person name="Lucas S."/>
            <person name="Hammon N."/>
            <person name="Deshpande S."/>
            <person name="Cheng J.F."/>
            <person name="Chertkov O."/>
            <person name="Davenport K."/>
            <person name="Tapia R."/>
            <person name="Han C."/>
            <person name="Goodwin L."/>
            <person name="Pitluck S."/>
            <person name="Liolios K."/>
            <person name="Mavromatis K."/>
            <person name="Ivanova N."/>
            <person name="Mikhailova N."/>
            <person name="Pati A."/>
            <person name="Chen A."/>
            <person name="Palaniappan K."/>
            <person name="Land M."/>
            <person name="Hauser L."/>
            <person name="Chang Y.J."/>
            <person name="Jeffries C.D."/>
            <person name="Detter J.C."/>
            <person name="Brambilla E."/>
            <person name="Kannan K.P."/>
            <person name="Djao O.D."/>
            <person name="Rohde M."/>
            <person name="Pukall R."/>
            <person name="Spring S."/>
            <person name="Goker M."/>
            <person name="Sikorski J."/>
            <person name="Woyke T."/>
            <person name="Bristow J."/>
            <person name="Eisen J.A."/>
            <person name="Markowitz V."/>
            <person name="Hugenholtz P."/>
            <person name="Kyrpides N.C."/>
            <person name="Klenk H.P."/>
        </authorList>
    </citation>
    <scope>NUCLEOTIDE SEQUENCE [LARGE SCALE GENOMIC DNA]</scope>
    <source>
        <strain evidence="11">ATCC 33891 / DSM 2032 / 1pr3</strain>
    </source>
</reference>
<evidence type="ECO:0000256" key="1">
    <source>
        <dbReference type="ARBA" id="ARBA00004117"/>
    </source>
</evidence>
<evidence type="ECO:0000256" key="3">
    <source>
        <dbReference type="ARBA" id="ARBA00019015"/>
    </source>
</evidence>
<dbReference type="PANTHER" id="PTHR30435:SF1">
    <property type="entry name" value="FLAGELLAR HOOK PROTEIN FLGE"/>
    <property type="match status" value="1"/>
</dbReference>
<protein>
    <recommendedName>
        <fullName evidence="3 5">Flagellar hook protein FlgE</fullName>
    </recommendedName>
</protein>
<feature type="domain" description="Flagellar hook protein FlgE D2" evidence="8">
    <location>
        <begin position="169"/>
        <end position="304"/>
    </location>
</feature>
<evidence type="ECO:0000256" key="2">
    <source>
        <dbReference type="ARBA" id="ARBA00009677"/>
    </source>
</evidence>
<dbReference type="Pfam" id="PF22692">
    <property type="entry name" value="LlgE_F_G_D1"/>
    <property type="match status" value="1"/>
</dbReference>
<dbReference type="Pfam" id="PF06429">
    <property type="entry name" value="Flg_bbr_C"/>
    <property type="match status" value="1"/>
</dbReference>
<keyword evidence="10" id="KW-0966">Cell projection</keyword>
<comment type="function">
    <text evidence="5">A flexible structure which links the flagellar filament to the drive apparatus in the basal body.</text>
</comment>
<comment type="subcellular location">
    <subcellularLocation>
        <location evidence="1 5">Bacterial flagellum basal body</location>
    </subcellularLocation>
</comment>
<evidence type="ECO:0000259" key="8">
    <source>
        <dbReference type="Pfam" id="PF07559"/>
    </source>
</evidence>
<sequence length="423" mass="44060">MGLSSALFTAISGLQGSSQAMTVTGNNIANSSTVGFKTSSTVFSDLLSANIASSSGNSQVGRGSQVQTVQTSFSQGGFESTESATDIAIEGSGFFIVGDPLSDTSLYTRNGNFSFDDDGYLVTADGYRVQGSTYNANGVLASGNLSDIQVDLVSQIKAKRTENVTLQTNLDSNSEVLNAGVFDSTAPEDTSNYATTTTVYDSLGTAHLLTCYFTKVNDQTWNWNLTVDGADLTGGTSGVLEIIGSGTLVFDQDGNLSTGSTGTTTSGILTWANGADQTQQLAYVFDTTQFDSDSTVFSQDQDGYASGEVTDVDIAADGTVSAVYSNGETIPVAMIALATFINSDGLDAVGSSLYRETGESGTPTIGYPGASQGTLITQALELSNVDLATEFVDLITIQNAYSANSKVITTTNEMLDELVNLIR</sequence>
<feature type="domain" description="Flagellar basal-body/hook protein C-terminal" evidence="7">
    <location>
        <begin position="378"/>
        <end position="421"/>
    </location>
</feature>
<dbReference type="PROSITE" id="PS00588">
    <property type="entry name" value="FLAGELLA_BB_ROD"/>
    <property type="match status" value="1"/>
</dbReference>
<keyword evidence="10" id="KW-0969">Cilium</keyword>
<feature type="domain" description="Flagellar hook protein FlgE/F/G-like D1" evidence="9">
    <location>
        <begin position="88"/>
        <end position="150"/>
    </location>
</feature>
<dbReference type="GO" id="GO:0009425">
    <property type="term" value="C:bacterial-type flagellum basal body"/>
    <property type="evidence" value="ECO:0007669"/>
    <property type="project" value="UniProtKB-SubCell"/>
</dbReference>
<keyword evidence="11" id="KW-1185">Reference proteome</keyword>
<keyword evidence="4 5" id="KW-0975">Bacterial flagellum</keyword>
<evidence type="ECO:0000256" key="4">
    <source>
        <dbReference type="ARBA" id="ARBA00023143"/>
    </source>
</evidence>
<dbReference type="InterPro" id="IPR053967">
    <property type="entry name" value="LlgE_F_G-like_D1"/>
</dbReference>
<dbReference type="InterPro" id="IPR010930">
    <property type="entry name" value="Flg_bb/hook_C_dom"/>
</dbReference>
<evidence type="ECO:0000259" key="7">
    <source>
        <dbReference type="Pfam" id="PF06429"/>
    </source>
</evidence>
<dbReference type="InterPro" id="IPR011491">
    <property type="entry name" value="FlgE_D2"/>
</dbReference>
<gene>
    <name evidence="10" type="ordered locus">Despr_1849</name>
</gene>
<evidence type="ECO:0000259" key="6">
    <source>
        <dbReference type="Pfam" id="PF00460"/>
    </source>
</evidence>
<dbReference type="NCBIfam" id="TIGR03506">
    <property type="entry name" value="FlgEFG_subfam"/>
    <property type="match status" value="1"/>
</dbReference>
<dbReference type="Pfam" id="PF00460">
    <property type="entry name" value="Flg_bb_rod"/>
    <property type="match status" value="1"/>
</dbReference>
<dbReference type="Pfam" id="PF07559">
    <property type="entry name" value="FlgE_D2"/>
    <property type="match status" value="1"/>
</dbReference>
<evidence type="ECO:0000313" key="11">
    <source>
        <dbReference type="Proteomes" id="UP000006365"/>
    </source>
</evidence>
<keyword evidence="10" id="KW-0282">Flagellum</keyword>